<reference evidence="2" key="1">
    <citation type="submission" date="2020-05" db="EMBL/GenBank/DDBJ databases">
        <authorList>
            <person name="Chiriac C."/>
            <person name="Salcher M."/>
            <person name="Ghai R."/>
            <person name="Kavagutti S V."/>
        </authorList>
    </citation>
    <scope>NUCLEOTIDE SEQUENCE</scope>
</reference>
<protein>
    <submittedName>
        <fullName evidence="2">Unannotated protein</fullName>
    </submittedName>
</protein>
<dbReference type="EMBL" id="CAFBLJ010000179">
    <property type="protein sequence ID" value="CAB4883840.1"/>
    <property type="molecule type" value="Genomic_DNA"/>
</dbReference>
<feature type="region of interest" description="Disordered" evidence="1">
    <location>
        <begin position="239"/>
        <end position="258"/>
    </location>
</feature>
<evidence type="ECO:0000313" key="2">
    <source>
        <dbReference type="EMBL" id="CAB4883840.1"/>
    </source>
</evidence>
<evidence type="ECO:0000256" key="1">
    <source>
        <dbReference type="SAM" id="MobiDB-lite"/>
    </source>
</evidence>
<gene>
    <name evidence="2" type="ORF">UFOPK3304_01918</name>
</gene>
<sequence>MQLAQSGITLSNALLQVIAPNILVLVRIKKDRHPTIGDFGSCRDAQTHQTGPPDRDVFTNFCAWLNDLEGLTQSCSETRGQRSLHSLTFNMKRFFASPDVATCLDVFLNAQHRLFVWHAMEAFDHLRATCTKPKNESTVRDVVTTSSGHGHQRWRTTENVQNSGTNFDLVGLGGEVTNLANGVGTVGLGNPHGIKASLFVFDNFVNRGMKSTGVIEHHGQFHIFPLLYEIDFRTFAPRRDLNPTSATRRPTNFQSLRY</sequence>
<name>A0A6J7ERN3_9ZZZZ</name>
<proteinExistence type="predicted"/>
<organism evidence="2">
    <name type="scientific">freshwater metagenome</name>
    <dbReference type="NCBI Taxonomy" id="449393"/>
    <lineage>
        <taxon>unclassified sequences</taxon>
        <taxon>metagenomes</taxon>
        <taxon>ecological metagenomes</taxon>
    </lineage>
</organism>
<dbReference type="AlphaFoldDB" id="A0A6J7ERN3"/>
<accession>A0A6J7ERN3</accession>
<feature type="compositionally biased region" description="Polar residues" evidence="1">
    <location>
        <begin position="242"/>
        <end position="258"/>
    </location>
</feature>